<proteinExistence type="predicted"/>
<dbReference type="AlphaFoldDB" id="A0A9P5ZJC7"/>
<dbReference type="EMBL" id="MU154694">
    <property type="protein sequence ID" value="KAF9488839.1"/>
    <property type="molecule type" value="Genomic_DNA"/>
</dbReference>
<protein>
    <submittedName>
        <fullName evidence="2">Uncharacterized protein</fullName>
    </submittedName>
</protein>
<dbReference type="Proteomes" id="UP000807025">
    <property type="component" value="Unassembled WGS sequence"/>
</dbReference>
<accession>A0A9P5ZJC7</accession>
<name>A0A9P5ZJC7_PLEER</name>
<gene>
    <name evidence="2" type="ORF">BDN71DRAFT_1593803</name>
</gene>
<organism evidence="2 3">
    <name type="scientific">Pleurotus eryngii</name>
    <name type="common">Boletus of the steppes</name>
    <dbReference type="NCBI Taxonomy" id="5323"/>
    <lineage>
        <taxon>Eukaryota</taxon>
        <taxon>Fungi</taxon>
        <taxon>Dikarya</taxon>
        <taxon>Basidiomycota</taxon>
        <taxon>Agaricomycotina</taxon>
        <taxon>Agaricomycetes</taxon>
        <taxon>Agaricomycetidae</taxon>
        <taxon>Agaricales</taxon>
        <taxon>Pleurotineae</taxon>
        <taxon>Pleurotaceae</taxon>
        <taxon>Pleurotus</taxon>
    </lineage>
</organism>
<feature type="compositionally biased region" description="Basic and acidic residues" evidence="1">
    <location>
        <begin position="1"/>
        <end position="16"/>
    </location>
</feature>
<reference evidence="2" key="1">
    <citation type="submission" date="2020-11" db="EMBL/GenBank/DDBJ databases">
        <authorList>
            <consortium name="DOE Joint Genome Institute"/>
            <person name="Ahrendt S."/>
            <person name="Riley R."/>
            <person name="Andreopoulos W."/>
            <person name="Labutti K."/>
            <person name="Pangilinan J."/>
            <person name="Ruiz-Duenas F.J."/>
            <person name="Barrasa J.M."/>
            <person name="Sanchez-Garcia M."/>
            <person name="Camarero S."/>
            <person name="Miyauchi S."/>
            <person name="Serrano A."/>
            <person name="Linde D."/>
            <person name="Babiker R."/>
            <person name="Drula E."/>
            <person name="Ayuso-Fernandez I."/>
            <person name="Pacheco R."/>
            <person name="Padilla G."/>
            <person name="Ferreira P."/>
            <person name="Barriuso J."/>
            <person name="Kellner H."/>
            <person name="Castanera R."/>
            <person name="Alfaro M."/>
            <person name="Ramirez L."/>
            <person name="Pisabarro A.G."/>
            <person name="Kuo A."/>
            <person name="Tritt A."/>
            <person name="Lipzen A."/>
            <person name="He G."/>
            <person name="Yan M."/>
            <person name="Ng V."/>
            <person name="Cullen D."/>
            <person name="Martin F."/>
            <person name="Rosso M.-N."/>
            <person name="Henrissat B."/>
            <person name="Hibbett D."/>
            <person name="Martinez A.T."/>
            <person name="Grigoriev I.V."/>
        </authorList>
    </citation>
    <scope>NUCLEOTIDE SEQUENCE</scope>
    <source>
        <strain evidence="2">ATCC 90797</strain>
    </source>
</reference>
<evidence type="ECO:0000313" key="3">
    <source>
        <dbReference type="Proteomes" id="UP000807025"/>
    </source>
</evidence>
<dbReference type="OrthoDB" id="5598852at2759"/>
<evidence type="ECO:0000313" key="2">
    <source>
        <dbReference type="EMBL" id="KAF9488839.1"/>
    </source>
</evidence>
<feature type="region of interest" description="Disordered" evidence="1">
    <location>
        <begin position="1"/>
        <end position="20"/>
    </location>
</feature>
<sequence length="176" mass="19963">MPKAAEKENHPGESNHDAGYYIARKRRKRRSNVGTVKPRTVDFDTRNYGGIDFGPVALPGLTVLTKNAPVTQWQCNQEAERITGASANNCSRWDRLTLSSLETIVQFRDTASAVNLELLGYAEAAYPKFIPHHQHAGKLEDLDVYLMNKIGGISMYLAWEELYRNDFQLLHQTLRD</sequence>
<keyword evidence="3" id="KW-1185">Reference proteome</keyword>
<comment type="caution">
    <text evidence="2">The sequence shown here is derived from an EMBL/GenBank/DDBJ whole genome shotgun (WGS) entry which is preliminary data.</text>
</comment>
<evidence type="ECO:0000256" key="1">
    <source>
        <dbReference type="SAM" id="MobiDB-lite"/>
    </source>
</evidence>